<evidence type="ECO:0000256" key="5">
    <source>
        <dbReference type="ARBA" id="ARBA00023136"/>
    </source>
</evidence>
<keyword evidence="2 7" id="KW-0132">Cell division</keyword>
<comment type="subunit">
    <text evidence="7">Part of a complex composed of FtsB, FtsL and FtsQ.</text>
</comment>
<comment type="function">
    <text evidence="7">Essential cell division protein. May link together the upstream cell division proteins, which are predominantly cytoplasmic, with the downstream cell division proteins, which are predominantly periplasmic.</text>
</comment>
<dbReference type="EMBL" id="WJPP01000001">
    <property type="protein sequence ID" value="MRH77227.1"/>
    <property type="molecule type" value="Genomic_DNA"/>
</dbReference>
<gene>
    <name evidence="7 8" type="primary">ftsB</name>
    <name evidence="8" type="ORF">GH984_00675</name>
</gene>
<dbReference type="GO" id="GO:0043093">
    <property type="term" value="P:FtsZ-dependent cytokinesis"/>
    <property type="evidence" value="ECO:0007669"/>
    <property type="project" value="UniProtKB-UniRule"/>
</dbReference>
<sequence>MRWLAAGLLLLVLLLQSRLWFGDGSIPNAWRLQQAVSAQEAENARLDERNQALSADVADLRDGLSGIEERARLELGLVGEEEQFFQVIEPREDP</sequence>
<dbReference type="Pfam" id="PF04977">
    <property type="entry name" value="DivIC"/>
    <property type="match status" value="1"/>
</dbReference>
<comment type="subcellular location">
    <subcellularLocation>
        <location evidence="7">Cell inner membrane</location>
        <topology evidence="7">Single-pass type II membrane protein</topology>
    </subcellularLocation>
    <text evidence="7">Localizes to the division septum.</text>
</comment>
<keyword evidence="3 7" id="KW-0812">Transmembrane</keyword>
<dbReference type="PANTHER" id="PTHR37485">
    <property type="entry name" value="CELL DIVISION PROTEIN FTSB"/>
    <property type="match status" value="1"/>
</dbReference>
<dbReference type="RefSeq" id="WP_153718300.1">
    <property type="nucleotide sequence ID" value="NZ_WJPP01000001.1"/>
</dbReference>
<keyword evidence="4 7" id="KW-1133">Transmembrane helix</keyword>
<keyword evidence="5 7" id="KW-0472">Membrane</keyword>
<reference evidence="8 9" key="1">
    <citation type="submission" date="2019-11" db="EMBL/GenBank/DDBJ databases">
        <authorList>
            <person name="Zhang X.Y."/>
        </authorList>
    </citation>
    <scope>NUCLEOTIDE SEQUENCE [LARGE SCALE GENOMIC DNA]</scope>
    <source>
        <strain evidence="8 9">C176</strain>
    </source>
</reference>
<keyword evidence="9" id="KW-1185">Reference proteome</keyword>
<dbReference type="Proteomes" id="UP000433788">
    <property type="component" value="Unassembled WGS sequence"/>
</dbReference>
<evidence type="ECO:0000313" key="8">
    <source>
        <dbReference type="EMBL" id="MRH77227.1"/>
    </source>
</evidence>
<proteinExistence type="inferred from homology"/>
<comment type="caution">
    <text evidence="8">The sequence shown here is derived from an EMBL/GenBank/DDBJ whole genome shotgun (WGS) entry which is preliminary data.</text>
</comment>
<evidence type="ECO:0000256" key="6">
    <source>
        <dbReference type="ARBA" id="ARBA00023306"/>
    </source>
</evidence>
<name>A0A6N7QSE0_9GAMM</name>
<keyword evidence="1 7" id="KW-1003">Cell membrane</keyword>
<evidence type="ECO:0000313" key="9">
    <source>
        <dbReference type="Proteomes" id="UP000433788"/>
    </source>
</evidence>
<comment type="similarity">
    <text evidence="7">Belongs to the FtsB family.</text>
</comment>
<dbReference type="GO" id="GO:0005886">
    <property type="term" value="C:plasma membrane"/>
    <property type="evidence" value="ECO:0007669"/>
    <property type="project" value="UniProtKB-SubCell"/>
</dbReference>
<evidence type="ECO:0000256" key="2">
    <source>
        <dbReference type="ARBA" id="ARBA00022618"/>
    </source>
</evidence>
<keyword evidence="7" id="KW-0997">Cell inner membrane</keyword>
<keyword evidence="6 7" id="KW-0131">Cell cycle</keyword>
<dbReference type="AlphaFoldDB" id="A0A6N7QSE0"/>
<accession>A0A6N7QSE0</accession>
<feature type="topological domain" description="Cytoplasmic" evidence="7">
    <location>
        <begin position="1"/>
        <end position="3"/>
    </location>
</feature>
<dbReference type="InterPro" id="IPR023081">
    <property type="entry name" value="Cell_div_FtsB"/>
</dbReference>
<evidence type="ECO:0000256" key="1">
    <source>
        <dbReference type="ARBA" id="ARBA00022475"/>
    </source>
</evidence>
<dbReference type="InterPro" id="IPR007060">
    <property type="entry name" value="FtsL/DivIC"/>
</dbReference>
<evidence type="ECO:0000256" key="3">
    <source>
        <dbReference type="ARBA" id="ARBA00022692"/>
    </source>
</evidence>
<evidence type="ECO:0000256" key="4">
    <source>
        <dbReference type="ARBA" id="ARBA00022989"/>
    </source>
</evidence>
<dbReference type="HAMAP" id="MF_00599">
    <property type="entry name" value="FtsB"/>
    <property type="match status" value="1"/>
</dbReference>
<feature type="topological domain" description="Periplasmic" evidence="7">
    <location>
        <begin position="22"/>
        <end position="94"/>
    </location>
</feature>
<protein>
    <recommendedName>
        <fullName evidence="7">Cell division protein FtsB</fullName>
    </recommendedName>
</protein>
<dbReference type="PANTHER" id="PTHR37485:SF1">
    <property type="entry name" value="CELL DIVISION PROTEIN FTSB"/>
    <property type="match status" value="1"/>
</dbReference>
<organism evidence="8 9">
    <name type="scientific">Spiribacter salilacus</name>
    <dbReference type="NCBI Taxonomy" id="2664894"/>
    <lineage>
        <taxon>Bacteria</taxon>
        <taxon>Pseudomonadati</taxon>
        <taxon>Pseudomonadota</taxon>
        <taxon>Gammaproteobacteria</taxon>
        <taxon>Chromatiales</taxon>
        <taxon>Ectothiorhodospiraceae</taxon>
        <taxon>Spiribacter</taxon>
    </lineage>
</organism>
<dbReference type="NCBIfam" id="NF002058">
    <property type="entry name" value="PRK00888.1"/>
    <property type="match status" value="1"/>
</dbReference>
<evidence type="ECO:0000256" key="7">
    <source>
        <dbReference type="HAMAP-Rule" id="MF_00599"/>
    </source>
</evidence>
<dbReference type="GO" id="GO:0030428">
    <property type="term" value="C:cell septum"/>
    <property type="evidence" value="ECO:0007669"/>
    <property type="project" value="TreeGrafter"/>
</dbReference>
<dbReference type="GO" id="GO:0032153">
    <property type="term" value="C:cell division site"/>
    <property type="evidence" value="ECO:0007669"/>
    <property type="project" value="UniProtKB-UniRule"/>
</dbReference>